<keyword evidence="2 4" id="KW-0807">Transducer</keyword>
<feature type="transmembrane region" description="Helical" evidence="6">
    <location>
        <begin position="183"/>
        <end position="204"/>
    </location>
</feature>
<dbReference type="GO" id="GO:0004888">
    <property type="term" value="F:transmembrane signaling receptor activity"/>
    <property type="evidence" value="ECO:0007669"/>
    <property type="project" value="InterPro"/>
</dbReference>
<evidence type="ECO:0000259" key="7">
    <source>
        <dbReference type="PROSITE" id="PS50111"/>
    </source>
</evidence>
<dbReference type="Pfam" id="PF00015">
    <property type="entry name" value="MCPsignal"/>
    <property type="match status" value="1"/>
</dbReference>
<dbReference type="EMBL" id="DXEV01000099">
    <property type="protein sequence ID" value="HIX56855.1"/>
    <property type="molecule type" value="Genomic_DNA"/>
</dbReference>
<dbReference type="PANTHER" id="PTHR32089">
    <property type="entry name" value="METHYL-ACCEPTING CHEMOTAXIS PROTEIN MCPB"/>
    <property type="match status" value="1"/>
</dbReference>
<accession>A0A9D1WCX9</accession>
<keyword evidence="6" id="KW-0812">Transmembrane</keyword>
<dbReference type="Proteomes" id="UP000886829">
    <property type="component" value="Unassembled WGS sequence"/>
</dbReference>
<keyword evidence="6" id="KW-0472">Membrane</keyword>
<comment type="similarity">
    <text evidence="3">Belongs to the methyl-accepting chemotaxis (MCP) protein family.</text>
</comment>
<dbReference type="Gene3D" id="1.10.287.950">
    <property type="entry name" value="Methyl-accepting chemotaxis protein"/>
    <property type="match status" value="1"/>
</dbReference>
<evidence type="ECO:0000256" key="4">
    <source>
        <dbReference type="PROSITE-ProRule" id="PRU00284"/>
    </source>
</evidence>
<dbReference type="InterPro" id="IPR004089">
    <property type="entry name" value="MCPsignal_dom"/>
</dbReference>
<dbReference type="InterPro" id="IPR003660">
    <property type="entry name" value="HAMP_dom"/>
</dbReference>
<dbReference type="CDD" id="cd06225">
    <property type="entry name" value="HAMP"/>
    <property type="match status" value="1"/>
</dbReference>
<dbReference type="PROSITE" id="PS50111">
    <property type="entry name" value="CHEMOTAXIS_TRANSDUC_2"/>
    <property type="match status" value="1"/>
</dbReference>
<comment type="subcellular location">
    <subcellularLocation>
        <location evidence="1">Membrane</location>
    </subcellularLocation>
</comment>
<evidence type="ECO:0000256" key="1">
    <source>
        <dbReference type="ARBA" id="ARBA00004370"/>
    </source>
</evidence>
<sequence>MSGLKNIPIGKKFFVSYAIVTALLLVVLTYAVSSLYSSARVSSDLNATVESQYVMPARLNDEVVNAGRAINFAAQGSSTDPSVLNDLDARIQRINNFMAGVSSVTMPEKVEELRSNINALNEVYTKKIRPLLANGQKIEAFQTYRSEYTPLSIRTSTLCANFLIDQLHDLNDQTKALATMVPVYIAVGCGVVVILVLILFGWYVSHDISHVVNLLVKKANEIANLDLSRPFIVDRKDEFGQLESSIESMRASIAEKMLFIRHSTDQVTDNSTTIHSLMKNTRSSASQAESNSLTVAAASDEMVSTTADIARNCETAASASQQTKDLSQEGMADVREAVRGINEQAENTKRDAELVRNLARQSQNIGSIVQTIDEIAAQTNLLALNAAIEAARAGEAGRGFAVVADEVRALASRTTKSTQEISNMVAQIQKEADNAANSMNQSVESIDSVVDRARGVETTLEEVVKHINEVTAQITQIATAAEQQTTASGEISQNMQSVTDLLRDVAADTETVTSNIDSTLGLISELRKQVEDFKLAQA</sequence>
<feature type="domain" description="Methyl-accepting transducer" evidence="7">
    <location>
        <begin position="263"/>
        <end position="499"/>
    </location>
</feature>
<dbReference type="PROSITE" id="PS50885">
    <property type="entry name" value="HAMP"/>
    <property type="match status" value="1"/>
</dbReference>
<dbReference type="PRINTS" id="PR00260">
    <property type="entry name" value="CHEMTRNSDUCR"/>
</dbReference>
<dbReference type="GO" id="GO:0007165">
    <property type="term" value="P:signal transduction"/>
    <property type="evidence" value="ECO:0007669"/>
    <property type="project" value="UniProtKB-KW"/>
</dbReference>
<dbReference type="SMART" id="SM00283">
    <property type="entry name" value="MA"/>
    <property type="match status" value="1"/>
</dbReference>
<dbReference type="Pfam" id="PF00672">
    <property type="entry name" value="HAMP"/>
    <property type="match status" value="1"/>
</dbReference>
<keyword evidence="6" id="KW-1133">Transmembrane helix</keyword>
<evidence type="ECO:0000256" key="5">
    <source>
        <dbReference type="SAM" id="Coils"/>
    </source>
</evidence>
<dbReference type="AlphaFoldDB" id="A0A9D1WCX9"/>
<dbReference type="SMART" id="SM00304">
    <property type="entry name" value="HAMP"/>
    <property type="match status" value="1"/>
</dbReference>
<feature type="transmembrane region" description="Helical" evidence="6">
    <location>
        <begin position="14"/>
        <end position="36"/>
    </location>
</feature>
<dbReference type="PANTHER" id="PTHR32089:SF112">
    <property type="entry name" value="LYSOZYME-LIKE PROTEIN-RELATED"/>
    <property type="match status" value="1"/>
</dbReference>
<proteinExistence type="inferred from homology"/>
<protein>
    <submittedName>
        <fullName evidence="9">Methyl-accepting chemotaxis protein</fullName>
    </submittedName>
</protein>
<dbReference type="GO" id="GO:0006935">
    <property type="term" value="P:chemotaxis"/>
    <property type="evidence" value="ECO:0007669"/>
    <property type="project" value="InterPro"/>
</dbReference>
<reference evidence="9" key="2">
    <citation type="submission" date="2021-04" db="EMBL/GenBank/DDBJ databases">
        <authorList>
            <person name="Gilroy R."/>
        </authorList>
    </citation>
    <scope>NUCLEOTIDE SEQUENCE</scope>
    <source>
        <strain evidence="9">USASDec5-558</strain>
    </source>
</reference>
<gene>
    <name evidence="9" type="ORF">H9850_05230</name>
</gene>
<keyword evidence="5" id="KW-0175">Coiled coil</keyword>
<evidence type="ECO:0000256" key="3">
    <source>
        <dbReference type="ARBA" id="ARBA00029447"/>
    </source>
</evidence>
<dbReference type="FunFam" id="1.10.287.950:FF:000001">
    <property type="entry name" value="Methyl-accepting chemotaxis sensory transducer"/>
    <property type="match status" value="1"/>
</dbReference>
<feature type="coiled-coil region" evidence="5">
    <location>
        <begin position="331"/>
        <end position="362"/>
    </location>
</feature>
<evidence type="ECO:0000256" key="2">
    <source>
        <dbReference type="ARBA" id="ARBA00023224"/>
    </source>
</evidence>
<evidence type="ECO:0000313" key="9">
    <source>
        <dbReference type="EMBL" id="HIX56855.1"/>
    </source>
</evidence>
<name>A0A9D1WCX9_9GAMM</name>
<comment type="caution">
    <text evidence="9">The sequence shown here is derived from an EMBL/GenBank/DDBJ whole genome shotgun (WGS) entry which is preliminary data.</text>
</comment>
<reference evidence="9" key="1">
    <citation type="journal article" date="2021" name="PeerJ">
        <title>Extensive microbial diversity within the chicken gut microbiome revealed by metagenomics and culture.</title>
        <authorList>
            <person name="Gilroy R."/>
            <person name="Ravi A."/>
            <person name="Getino M."/>
            <person name="Pursley I."/>
            <person name="Horton D.L."/>
            <person name="Alikhan N.F."/>
            <person name="Baker D."/>
            <person name="Gharbi K."/>
            <person name="Hall N."/>
            <person name="Watson M."/>
            <person name="Adriaenssens E.M."/>
            <person name="Foster-Nyarko E."/>
            <person name="Jarju S."/>
            <person name="Secka A."/>
            <person name="Antonio M."/>
            <person name="Oren A."/>
            <person name="Chaudhuri R.R."/>
            <person name="La Ragione R."/>
            <person name="Hildebrand F."/>
            <person name="Pallen M.J."/>
        </authorList>
    </citation>
    <scope>NUCLEOTIDE SEQUENCE</scope>
    <source>
        <strain evidence="9">USASDec5-558</strain>
    </source>
</reference>
<dbReference type="SUPFAM" id="SSF58104">
    <property type="entry name" value="Methyl-accepting chemotaxis protein (MCP) signaling domain"/>
    <property type="match status" value="1"/>
</dbReference>
<evidence type="ECO:0000256" key="6">
    <source>
        <dbReference type="SAM" id="Phobius"/>
    </source>
</evidence>
<feature type="domain" description="HAMP" evidence="8">
    <location>
        <begin position="206"/>
        <end position="258"/>
    </location>
</feature>
<evidence type="ECO:0000259" key="8">
    <source>
        <dbReference type="PROSITE" id="PS50885"/>
    </source>
</evidence>
<dbReference type="CDD" id="cd11386">
    <property type="entry name" value="MCP_signal"/>
    <property type="match status" value="1"/>
</dbReference>
<dbReference type="InterPro" id="IPR004090">
    <property type="entry name" value="Chemotax_Me-accpt_rcpt"/>
</dbReference>
<evidence type="ECO:0000313" key="10">
    <source>
        <dbReference type="Proteomes" id="UP000886829"/>
    </source>
</evidence>
<dbReference type="GO" id="GO:0016020">
    <property type="term" value="C:membrane"/>
    <property type="evidence" value="ECO:0007669"/>
    <property type="project" value="UniProtKB-SubCell"/>
</dbReference>
<organism evidence="9 10">
    <name type="scientific">Candidatus Anaerobiospirillum pullistercoris</name>
    <dbReference type="NCBI Taxonomy" id="2838452"/>
    <lineage>
        <taxon>Bacteria</taxon>
        <taxon>Pseudomonadati</taxon>
        <taxon>Pseudomonadota</taxon>
        <taxon>Gammaproteobacteria</taxon>
        <taxon>Aeromonadales</taxon>
        <taxon>Succinivibrionaceae</taxon>
        <taxon>Anaerobiospirillum</taxon>
    </lineage>
</organism>